<evidence type="ECO:0000313" key="1">
    <source>
        <dbReference type="EMBL" id="EQD37346.1"/>
    </source>
</evidence>
<reference evidence="1" key="1">
    <citation type="submission" date="2013-08" db="EMBL/GenBank/DDBJ databases">
        <authorList>
            <person name="Mendez C."/>
            <person name="Richter M."/>
            <person name="Ferrer M."/>
            <person name="Sanchez J."/>
        </authorList>
    </citation>
    <scope>NUCLEOTIDE SEQUENCE</scope>
</reference>
<comment type="caution">
    <text evidence="1">The sequence shown here is derived from an EMBL/GenBank/DDBJ whole genome shotgun (WGS) entry which is preliminary data.</text>
</comment>
<gene>
    <name evidence="1" type="ORF">B1A_17608</name>
</gene>
<name>T0YP76_9ZZZZ</name>
<accession>T0YP76</accession>
<reference evidence="1" key="2">
    <citation type="journal article" date="2014" name="ISME J.">
        <title>Microbial stratification in low pH oxic and suboxic macroscopic growths along an acid mine drainage.</title>
        <authorList>
            <person name="Mendez-Garcia C."/>
            <person name="Mesa V."/>
            <person name="Sprenger R.R."/>
            <person name="Richter M."/>
            <person name="Diez M.S."/>
            <person name="Solano J."/>
            <person name="Bargiela R."/>
            <person name="Golyshina O.V."/>
            <person name="Manteca A."/>
            <person name="Ramos J.L."/>
            <person name="Gallego J.R."/>
            <person name="Llorente I."/>
            <person name="Martins Dos Santos V.A."/>
            <person name="Jensen O.N."/>
            <person name="Pelaez A.I."/>
            <person name="Sanchez J."/>
            <person name="Ferrer M."/>
        </authorList>
    </citation>
    <scope>NUCLEOTIDE SEQUENCE</scope>
</reference>
<feature type="non-terminal residue" evidence="1">
    <location>
        <position position="1"/>
    </location>
</feature>
<dbReference type="AlphaFoldDB" id="T0YP76"/>
<sequence>LVAHGPATVVSSNGTQYEVTAQPTTKGTNKGVETIIGQLPSGKPNDAVRIHADCWGEETTCAGTWAGGLLNGKPSLYDWYAEHCGKV</sequence>
<organism evidence="1">
    <name type="scientific">mine drainage metagenome</name>
    <dbReference type="NCBI Taxonomy" id="410659"/>
    <lineage>
        <taxon>unclassified sequences</taxon>
        <taxon>metagenomes</taxon>
        <taxon>ecological metagenomes</taxon>
    </lineage>
</organism>
<protein>
    <submittedName>
        <fullName evidence="1">Uncharacterized protein</fullName>
    </submittedName>
</protein>
<dbReference type="EMBL" id="AUZX01012953">
    <property type="protein sequence ID" value="EQD37346.1"/>
    <property type="molecule type" value="Genomic_DNA"/>
</dbReference>
<proteinExistence type="predicted"/>